<dbReference type="Pfam" id="PF03372">
    <property type="entry name" value="Exo_endo_phos"/>
    <property type="match status" value="1"/>
</dbReference>
<name>K3WUS6_GLOUD</name>
<dbReference type="SMART" id="SM00278">
    <property type="entry name" value="HhH1"/>
    <property type="match status" value="4"/>
</dbReference>
<dbReference type="PANTHER" id="PTHR21180:SF32">
    <property type="entry name" value="ENDONUCLEASE_EXONUCLEASE_PHOSPHATASE FAMILY DOMAIN-CONTAINING PROTEIN 1"/>
    <property type="match status" value="1"/>
</dbReference>
<feature type="compositionally biased region" description="Low complexity" evidence="2">
    <location>
        <begin position="152"/>
        <end position="177"/>
    </location>
</feature>
<sequence>MLDLNTASLRELLRLPGIGAVTANHIVEARPFTSIEELLAVKGIGPKRYAGLTAAPGCQVSINGSSKQNPETDISTVRSPRGAAGAASQPLLVDINEASEEELRQLPGIGPVIAMRITNARPFFRKEDLLAVKGIGTATYHKLHSQVIVADGGSSSRRSSGSGSSRSNAAEHSASAESDNDAESERYSDLQISPDMRSSVRSLRICREVDSNVRASLFSGTPHSKPKPEAILVASWNIRNISRQKDTFSLTRIAEIIHEFDLVALQEVRDTVVLKKLKTMLPGWDYVVSAAVGAMTSKMTTRTEHFAFLYRRAMFRVTDKCSLFVDEDNVFVRSPFLAHFVVVKPSGVPQVELTLVNVHVSCGEKHDRQRELLEIQQLADDIHAQRSVVVLGDFNLAQQDMLGRADSPMTPLVRAPLSTTVFGKMYDNIWMNVSDLLKQQQCNEIESGVYRIDWRYYPQSKPSFWSSAQHQRQWSRRRGSGVTPLSASPTTPPRLQAYMARVQCAYELSDHCPVWFALA</sequence>
<dbReference type="EnsemblProtists" id="PYU1_T008723">
    <property type="protein sequence ID" value="PYU1_T008723"/>
    <property type="gene ID" value="PYU1_G008706"/>
</dbReference>
<dbReference type="GO" id="GO:0003824">
    <property type="term" value="F:catalytic activity"/>
    <property type="evidence" value="ECO:0007669"/>
    <property type="project" value="InterPro"/>
</dbReference>
<reference evidence="5" key="2">
    <citation type="submission" date="2010-04" db="EMBL/GenBank/DDBJ databases">
        <authorList>
            <person name="Buell R."/>
            <person name="Hamilton J."/>
            <person name="Hostetler J."/>
        </authorList>
    </citation>
    <scope>NUCLEOTIDE SEQUENCE [LARGE SCALE GENOMIC DNA]</scope>
    <source>
        <strain evidence="5">DAOM:BR144</strain>
    </source>
</reference>
<organism evidence="4 5">
    <name type="scientific">Globisporangium ultimum (strain ATCC 200006 / CBS 805.95 / DAOM BR144)</name>
    <name type="common">Pythium ultimum</name>
    <dbReference type="NCBI Taxonomy" id="431595"/>
    <lineage>
        <taxon>Eukaryota</taxon>
        <taxon>Sar</taxon>
        <taxon>Stramenopiles</taxon>
        <taxon>Oomycota</taxon>
        <taxon>Peronosporomycetes</taxon>
        <taxon>Pythiales</taxon>
        <taxon>Pythiaceae</taxon>
        <taxon>Globisporangium</taxon>
    </lineage>
</organism>
<proteinExistence type="predicted"/>
<dbReference type="SUPFAM" id="SSF81585">
    <property type="entry name" value="PsbU/PolX domain-like"/>
    <property type="match status" value="1"/>
</dbReference>
<dbReference type="InterPro" id="IPR010994">
    <property type="entry name" value="RuvA_2-like"/>
</dbReference>
<feature type="domain" description="Helix-hairpin-helix DNA-binding motif class 1" evidence="3">
    <location>
        <begin position="10"/>
        <end position="29"/>
    </location>
</feature>
<dbReference type="Pfam" id="PF12836">
    <property type="entry name" value="HHH_3"/>
    <property type="match status" value="2"/>
</dbReference>
<dbReference type="EMBL" id="GL376558">
    <property type="status" value="NOT_ANNOTATED_CDS"/>
    <property type="molecule type" value="Genomic_DNA"/>
</dbReference>
<dbReference type="GO" id="GO:0003677">
    <property type="term" value="F:DNA binding"/>
    <property type="evidence" value="ECO:0007669"/>
    <property type="project" value="InterPro"/>
</dbReference>
<dbReference type="SUPFAM" id="SSF47781">
    <property type="entry name" value="RuvA domain 2-like"/>
    <property type="match status" value="1"/>
</dbReference>
<dbReference type="CDD" id="cd10283">
    <property type="entry name" value="MnuA_DNase1-like"/>
    <property type="match status" value="1"/>
</dbReference>
<evidence type="ECO:0000313" key="5">
    <source>
        <dbReference type="Proteomes" id="UP000019132"/>
    </source>
</evidence>
<feature type="domain" description="Helix-hairpin-helix DNA-binding motif class 1" evidence="3">
    <location>
        <begin position="101"/>
        <end position="120"/>
    </location>
</feature>
<dbReference type="InParanoid" id="K3WUS6"/>
<dbReference type="AlphaFoldDB" id="K3WUS6"/>
<dbReference type="GO" id="GO:0006281">
    <property type="term" value="P:DNA repair"/>
    <property type="evidence" value="ECO:0007669"/>
    <property type="project" value="InterPro"/>
</dbReference>
<evidence type="ECO:0000256" key="2">
    <source>
        <dbReference type="SAM" id="MobiDB-lite"/>
    </source>
</evidence>
<dbReference type="SUPFAM" id="SSF56219">
    <property type="entry name" value="DNase I-like"/>
    <property type="match status" value="1"/>
</dbReference>
<dbReference type="InterPro" id="IPR036691">
    <property type="entry name" value="Endo/exonu/phosph_ase_sf"/>
</dbReference>
<feature type="domain" description="Helix-hairpin-helix DNA-binding motif class 1" evidence="3">
    <location>
        <begin position="127"/>
        <end position="146"/>
    </location>
</feature>
<accession>K3WUS6</accession>
<dbReference type="Gene3D" id="3.60.10.10">
    <property type="entry name" value="Endonuclease/exonuclease/phosphatase"/>
    <property type="match status" value="1"/>
</dbReference>
<dbReference type="eggNOG" id="KOG1857">
    <property type="taxonomic scope" value="Eukaryota"/>
</dbReference>
<dbReference type="STRING" id="431595.K3WUS6"/>
<dbReference type="PANTHER" id="PTHR21180">
    <property type="entry name" value="ENDONUCLEASE/EXONUCLEASE/PHOSPHATASE FAMILY DOMAIN-CONTAINING PROTEIN 1"/>
    <property type="match status" value="1"/>
</dbReference>
<evidence type="ECO:0000256" key="1">
    <source>
        <dbReference type="ARBA" id="ARBA00015260"/>
    </source>
</evidence>
<dbReference type="InterPro" id="IPR005135">
    <property type="entry name" value="Endo/exonuclease/phosphatase"/>
</dbReference>
<feature type="region of interest" description="Disordered" evidence="2">
    <location>
        <begin position="151"/>
        <end position="191"/>
    </location>
</feature>
<evidence type="ECO:0000259" key="3">
    <source>
        <dbReference type="SMART" id="SM00278"/>
    </source>
</evidence>
<dbReference type="Gene3D" id="1.10.150.320">
    <property type="entry name" value="Photosystem II 12 kDa extrinsic protein"/>
    <property type="match status" value="2"/>
</dbReference>
<evidence type="ECO:0000313" key="4">
    <source>
        <dbReference type="EnsemblProtists" id="PYU1_T008723"/>
    </source>
</evidence>
<dbReference type="VEuPathDB" id="FungiDB:PYU1_G008706"/>
<protein>
    <recommendedName>
        <fullName evidence="1">Endonuclease/exonuclease/phosphatase family domain-containing protein 1</fullName>
    </recommendedName>
</protein>
<keyword evidence="5" id="KW-1185">Reference proteome</keyword>
<dbReference type="Proteomes" id="UP000019132">
    <property type="component" value="Unassembled WGS sequence"/>
</dbReference>
<reference evidence="4" key="3">
    <citation type="submission" date="2015-02" db="UniProtKB">
        <authorList>
            <consortium name="EnsemblProtists"/>
        </authorList>
    </citation>
    <scope>IDENTIFICATION</scope>
    <source>
        <strain evidence="4">DAOM BR144</strain>
    </source>
</reference>
<dbReference type="InterPro" id="IPR051675">
    <property type="entry name" value="Endo/Exo/Phosphatase_dom_1"/>
</dbReference>
<dbReference type="InterPro" id="IPR003583">
    <property type="entry name" value="Hlx-hairpin-Hlx_DNA-bd_motif"/>
</dbReference>
<reference evidence="5" key="1">
    <citation type="journal article" date="2010" name="Genome Biol.">
        <title>Genome sequence of the necrotrophic plant pathogen Pythium ultimum reveals original pathogenicity mechanisms and effector repertoire.</title>
        <authorList>
            <person name="Levesque C.A."/>
            <person name="Brouwer H."/>
            <person name="Cano L."/>
            <person name="Hamilton J.P."/>
            <person name="Holt C."/>
            <person name="Huitema E."/>
            <person name="Raffaele S."/>
            <person name="Robideau G.P."/>
            <person name="Thines M."/>
            <person name="Win J."/>
            <person name="Zerillo M.M."/>
            <person name="Beakes G.W."/>
            <person name="Boore J.L."/>
            <person name="Busam D."/>
            <person name="Dumas B."/>
            <person name="Ferriera S."/>
            <person name="Fuerstenberg S.I."/>
            <person name="Gachon C.M."/>
            <person name="Gaulin E."/>
            <person name="Govers F."/>
            <person name="Grenville-Briggs L."/>
            <person name="Horner N."/>
            <person name="Hostetler J."/>
            <person name="Jiang R.H."/>
            <person name="Johnson J."/>
            <person name="Krajaejun T."/>
            <person name="Lin H."/>
            <person name="Meijer H.J."/>
            <person name="Moore B."/>
            <person name="Morris P."/>
            <person name="Phuntmart V."/>
            <person name="Puiu D."/>
            <person name="Shetty J."/>
            <person name="Stajich J.E."/>
            <person name="Tripathy S."/>
            <person name="Wawra S."/>
            <person name="van West P."/>
            <person name="Whitty B.R."/>
            <person name="Coutinho P.M."/>
            <person name="Henrissat B."/>
            <person name="Martin F."/>
            <person name="Thomas P.D."/>
            <person name="Tyler B.M."/>
            <person name="De Vries R.P."/>
            <person name="Kamoun S."/>
            <person name="Yandell M."/>
            <person name="Tisserat N."/>
            <person name="Buell C.R."/>
        </authorList>
    </citation>
    <scope>NUCLEOTIDE SEQUENCE</scope>
    <source>
        <strain evidence="5">DAOM:BR144</strain>
    </source>
</reference>
<dbReference type="OMA" id="PFHRKED"/>
<feature type="domain" description="Helix-hairpin-helix DNA-binding motif class 1" evidence="3">
    <location>
        <begin position="36"/>
        <end position="55"/>
    </location>
</feature>
<dbReference type="HOGENOM" id="CLU_529466_0_0_1"/>